<feature type="non-terminal residue" evidence="1">
    <location>
        <position position="1"/>
    </location>
</feature>
<name>A0A3N4IST8_9PEZI</name>
<keyword evidence="2" id="KW-1185">Reference proteome</keyword>
<protein>
    <submittedName>
        <fullName evidence="1">Uncharacterized protein</fullName>
    </submittedName>
</protein>
<dbReference type="Proteomes" id="UP000276215">
    <property type="component" value="Unassembled WGS sequence"/>
</dbReference>
<organism evidence="1 2">
    <name type="scientific">Choiromyces venosus 120613-1</name>
    <dbReference type="NCBI Taxonomy" id="1336337"/>
    <lineage>
        <taxon>Eukaryota</taxon>
        <taxon>Fungi</taxon>
        <taxon>Dikarya</taxon>
        <taxon>Ascomycota</taxon>
        <taxon>Pezizomycotina</taxon>
        <taxon>Pezizomycetes</taxon>
        <taxon>Pezizales</taxon>
        <taxon>Tuberaceae</taxon>
        <taxon>Choiromyces</taxon>
    </lineage>
</organism>
<proteinExistence type="predicted"/>
<feature type="non-terminal residue" evidence="1">
    <location>
        <position position="179"/>
    </location>
</feature>
<gene>
    <name evidence="1" type="ORF">L873DRAFT_1584835</name>
</gene>
<evidence type="ECO:0000313" key="1">
    <source>
        <dbReference type="EMBL" id="RPA88876.1"/>
    </source>
</evidence>
<sequence length="179" mass="19622">ILAATGLRLDGILYKVIIHRIPTTIPSTPEGFNTVKTEIEEFNPGLHLPCPPGWLTTETQRKGKAGSAMIITLIGKDTTEKVLRSGLSLSGRKFKAQHYLSFGPDTQCSRWLAFGHHPTQCTSTIHCAICTEEHPTDLHSCSRSQSSTRGKACLRTTIKCNSCNEPHPATSTECTTYIN</sequence>
<reference evidence="1 2" key="1">
    <citation type="journal article" date="2018" name="Nat. Ecol. Evol.">
        <title>Pezizomycetes genomes reveal the molecular basis of ectomycorrhizal truffle lifestyle.</title>
        <authorList>
            <person name="Murat C."/>
            <person name="Payen T."/>
            <person name="Noel B."/>
            <person name="Kuo A."/>
            <person name="Morin E."/>
            <person name="Chen J."/>
            <person name="Kohler A."/>
            <person name="Krizsan K."/>
            <person name="Balestrini R."/>
            <person name="Da Silva C."/>
            <person name="Montanini B."/>
            <person name="Hainaut M."/>
            <person name="Levati E."/>
            <person name="Barry K.W."/>
            <person name="Belfiori B."/>
            <person name="Cichocki N."/>
            <person name="Clum A."/>
            <person name="Dockter R.B."/>
            <person name="Fauchery L."/>
            <person name="Guy J."/>
            <person name="Iotti M."/>
            <person name="Le Tacon F."/>
            <person name="Lindquist E.A."/>
            <person name="Lipzen A."/>
            <person name="Malagnac F."/>
            <person name="Mello A."/>
            <person name="Molinier V."/>
            <person name="Miyauchi S."/>
            <person name="Poulain J."/>
            <person name="Riccioni C."/>
            <person name="Rubini A."/>
            <person name="Sitrit Y."/>
            <person name="Splivallo R."/>
            <person name="Traeger S."/>
            <person name="Wang M."/>
            <person name="Zifcakova L."/>
            <person name="Wipf D."/>
            <person name="Zambonelli A."/>
            <person name="Paolocci F."/>
            <person name="Nowrousian M."/>
            <person name="Ottonello S."/>
            <person name="Baldrian P."/>
            <person name="Spatafora J.W."/>
            <person name="Henrissat B."/>
            <person name="Nagy L.G."/>
            <person name="Aury J.M."/>
            <person name="Wincker P."/>
            <person name="Grigoriev I.V."/>
            <person name="Bonfante P."/>
            <person name="Martin F.M."/>
        </authorList>
    </citation>
    <scope>NUCLEOTIDE SEQUENCE [LARGE SCALE GENOMIC DNA]</scope>
    <source>
        <strain evidence="1 2">120613-1</strain>
    </source>
</reference>
<accession>A0A3N4IST8</accession>
<dbReference type="STRING" id="1336337.A0A3N4IST8"/>
<dbReference type="EMBL" id="ML120644">
    <property type="protein sequence ID" value="RPA88876.1"/>
    <property type="molecule type" value="Genomic_DNA"/>
</dbReference>
<dbReference type="AlphaFoldDB" id="A0A3N4IST8"/>
<evidence type="ECO:0000313" key="2">
    <source>
        <dbReference type="Proteomes" id="UP000276215"/>
    </source>
</evidence>
<dbReference type="OrthoDB" id="7554073at2759"/>